<accession>A0A2N9FFV0</accession>
<evidence type="ECO:0000313" key="1">
    <source>
        <dbReference type="EMBL" id="SPC86112.1"/>
    </source>
</evidence>
<name>A0A2N9FFV0_FAGSY</name>
<reference evidence="1" key="1">
    <citation type="submission" date="2018-02" db="EMBL/GenBank/DDBJ databases">
        <authorList>
            <person name="Cohen D.B."/>
            <person name="Kent A.D."/>
        </authorList>
    </citation>
    <scope>NUCLEOTIDE SEQUENCE</scope>
</reference>
<sequence length="132" mass="14186">MVPSPSPYFSSSPALTRRPRPPLQFSFGNRYVYPLVSINFCGSSVNGLPENSYKLDMGTVPLPSGKDFGASKPSLAASHSWLLDVKNAHGNLLYLYGSSSGFSQGELLGCCRAFMGTSSWFSVLVKSLGVCH</sequence>
<proteinExistence type="predicted"/>
<gene>
    <name evidence="1" type="ORF">FSB_LOCUS13994</name>
</gene>
<protein>
    <submittedName>
        <fullName evidence="1">Uncharacterized protein</fullName>
    </submittedName>
</protein>
<dbReference type="AlphaFoldDB" id="A0A2N9FFV0"/>
<dbReference type="EMBL" id="OIVN01000825">
    <property type="protein sequence ID" value="SPC86112.1"/>
    <property type="molecule type" value="Genomic_DNA"/>
</dbReference>
<organism evidence="1">
    <name type="scientific">Fagus sylvatica</name>
    <name type="common">Beechnut</name>
    <dbReference type="NCBI Taxonomy" id="28930"/>
    <lineage>
        <taxon>Eukaryota</taxon>
        <taxon>Viridiplantae</taxon>
        <taxon>Streptophyta</taxon>
        <taxon>Embryophyta</taxon>
        <taxon>Tracheophyta</taxon>
        <taxon>Spermatophyta</taxon>
        <taxon>Magnoliopsida</taxon>
        <taxon>eudicotyledons</taxon>
        <taxon>Gunneridae</taxon>
        <taxon>Pentapetalae</taxon>
        <taxon>rosids</taxon>
        <taxon>fabids</taxon>
        <taxon>Fagales</taxon>
        <taxon>Fagaceae</taxon>
        <taxon>Fagus</taxon>
    </lineage>
</organism>